<evidence type="ECO:0000313" key="1">
    <source>
        <dbReference type="EMBL" id="CAG8652815.1"/>
    </source>
</evidence>
<evidence type="ECO:0000313" key="2">
    <source>
        <dbReference type="Proteomes" id="UP000789396"/>
    </source>
</evidence>
<reference evidence="1" key="1">
    <citation type="submission" date="2021-06" db="EMBL/GenBank/DDBJ databases">
        <authorList>
            <person name="Kallberg Y."/>
            <person name="Tangrot J."/>
            <person name="Rosling A."/>
        </authorList>
    </citation>
    <scope>NUCLEOTIDE SEQUENCE</scope>
    <source>
        <strain evidence="1">IN212</strain>
    </source>
</reference>
<sequence length="83" mass="9864">LELLQSEEFISDECNKSSHNEKTKKLQPSQHQIDQIIYNNPECKQHKDQKFVKILIKDLQPISIQNNEGFREFIAEFDLSYKI</sequence>
<gene>
    <name evidence="1" type="ORF">RFULGI_LOCUS8528</name>
</gene>
<proteinExistence type="predicted"/>
<accession>A0A9N9H7F7</accession>
<dbReference type="EMBL" id="CAJVPZ010013914">
    <property type="protein sequence ID" value="CAG8652815.1"/>
    <property type="molecule type" value="Genomic_DNA"/>
</dbReference>
<dbReference type="OrthoDB" id="2436969at2759"/>
<dbReference type="Proteomes" id="UP000789396">
    <property type="component" value="Unassembled WGS sequence"/>
</dbReference>
<protein>
    <submittedName>
        <fullName evidence="1">5695_t:CDS:1</fullName>
    </submittedName>
</protein>
<name>A0A9N9H7F7_9GLOM</name>
<keyword evidence="2" id="KW-1185">Reference proteome</keyword>
<comment type="caution">
    <text evidence="1">The sequence shown here is derived from an EMBL/GenBank/DDBJ whole genome shotgun (WGS) entry which is preliminary data.</text>
</comment>
<feature type="non-terminal residue" evidence="1">
    <location>
        <position position="1"/>
    </location>
</feature>
<dbReference type="AlphaFoldDB" id="A0A9N9H7F7"/>
<dbReference type="SUPFAM" id="SSF140996">
    <property type="entry name" value="Hermes dimerisation domain"/>
    <property type="match status" value="1"/>
</dbReference>
<organism evidence="1 2">
    <name type="scientific">Racocetra fulgida</name>
    <dbReference type="NCBI Taxonomy" id="60492"/>
    <lineage>
        <taxon>Eukaryota</taxon>
        <taxon>Fungi</taxon>
        <taxon>Fungi incertae sedis</taxon>
        <taxon>Mucoromycota</taxon>
        <taxon>Glomeromycotina</taxon>
        <taxon>Glomeromycetes</taxon>
        <taxon>Diversisporales</taxon>
        <taxon>Gigasporaceae</taxon>
        <taxon>Racocetra</taxon>
    </lineage>
</organism>